<proteinExistence type="predicted"/>
<dbReference type="Proteomes" id="UP001428774">
    <property type="component" value="Unassembled WGS sequence"/>
</dbReference>
<dbReference type="InterPro" id="IPR010090">
    <property type="entry name" value="Phage_tape_meas"/>
</dbReference>
<evidence type="ECO:0000256" key="1">
    <source>
        <dbReference type="ARBA" id="ARBA00022612"/>
    </source>
</evidence>
<feature type="domain" description="Phage tail tape measure protein" evidence="3">
    <location>
        <begin position="88"/>
        <end position="273"/>
    </location>
</feature>
<dbReference type="RefSeq" id="WP_347165140.1">
    <property type="nucleotide sequence ID" value="NZ_JBDNCH010000002.1"/>
</dbReference>
<dbReference type="PANTHER" id="PTHR37813">
    <property type="entry name" value="FELS-2 PROPHAGE PROTEIN"/>
    <property type="match status" value="1"/>
</dbReference>
<dbReference type="AlphaFoldDB" id="A0AAW9S7Q6"/>
<organism evidence="4 5">
    <name type="scientific">Ponticoccus litoralis</name>
    <dbReference type="NCBI Taxonomy" id="422297"/>
    <lineage>
        <taxon>Bacteria</taxon>
        <taxon>Pseudomonadati</taxon>
        <taxon>Pseudomonadota</taxon>
        <taxon>Alphaproteobacteria</taxon>
        <taxon>Rhodobacterales</taxon>
        <taxon>Roseobacteraceae</taxon>
        <taxon>Ponticoccus</taxon>
    </lineage>
</organism>
<sequence length="1116" mass="114750">MDIARLGIQIDSRGARSAVTDLDKLDKSAGRAERAAGGLGKAFGMAFAGIAGALASVNAVSTLRGFESAMAEVGAVSQASADQMQAMRDMAQEMGATTKFSATDAANALAQLTASGYSADDSMKALSGTMNLAAVGSMSLEQAADSTSDILQQFRLGVEETNRVVDVLAKQHTQSSSSVAMTAAAMQQAGVAAATLGLDVETTAAAIGALAESGIKGAQGGTALNAVLSRLIDPTKDARGALAEFGLTADDMDIASRGLLPVLRDLEAANIDLATANALVGLEHGKSLISLANSVDMLGDFTEANRDASGEALRLAKYMSDNLDGAFLGLRSAAEGLILALGEAGLTEAIKSSVEAVTALVRGVTAMPNLGPIAAGFTAVAAGAVLLASPLIAGAAAVTGLAAAGAHLYQNWDRVAAAFPRAAGFVSAAVDGLMNGLAYVYRRARQAMAGIEAALNGDGGAALGALFWEMVGDAEAALRSLSPAVSDAVDAWKRYISAGVQTVQAILSGDWVGAWEGAKATVYEFGDFWNSFVISPISQAPWMQELLNSAPMQSALEMLGGYFESFSSGLSAAWVNIQDAWAQVGPTFDHLRSIIGSLMQIFSDADSDAALSDLASGLGRLTGLGLEAVSLGLELFARAIETVTGALAAALKGDWSQFFNEFREFFSWLGGGVLEAVKVAMDGMGSAISGAGTVIAGAFADIWAAIKAEVASWPGQMIAMGEDLVQGLIDGIKAKAAGVTGAIGDMASDAITSAKSLLGIQSPSKVFREIGEWTGQGFIDGVSGKVADANDVIAQLTGGADTSGALAGMSKAQKKSAAESWVTRAMSDIDRYKAQLAELAELNNAGFFASAPEAYADAVKMVADQLDRAEGAKGLSDAIEVSKGELASLGRSLMHGDWEGALDQFASTFLSRIYDIAMDPIWETLANALNSLLGGIFPSVGAVSTSGYSASPSALASVGLYAEGGELPRRAKGGGFRDVPRAIGKLAGPGGKTEDNLLFWGSRGEFMQPAAAVDYYGLDFMEAIQKRKIPKFAAGGVLGARSSSVNSVSASAVQPIVNMQVNVEPLPGETAEVTRPQDGHMNIRMVRQVMRNELASGSMDSAMRQRWGGRPLPKGS</sequence>
<keyword evidence="1" id="KW-1188">Viral release from host cell</keyword>
<comment type="caution">
    <text evidence="4">The sequence shown here is derived from an EMBL/GenBank/DDBJ whole genome shotgun (WGS) entry which is preliminary data.</text>
</comment>
<dbReference type="EMBL" id="JBDNCH010000002">
    <property type="protein sequence ID" value="MEN9059999.1"/>
    <property type="molecule type" value="Genomic_DNA"/>
</dbReference>
<reference evidence="4 5" key="1">
    <citation type="submission" date="2024-05" db="EMBL/GenBank/DDBJ databases">
        <title>Genome sequence of Ponticoccus litoralis KCCM 90028.</title>
        <authorList>
            <person name="Kim J.M."/>
            <person name="Lee J.K."/>
            <person name="Choi B.J."/>
            <person name="Bayburt H."/>
            <person name="Baek J.H."/>
            <person name="Jeon C.O."/>
        </authorList>
    </citation>
    <scope>NUCLEOTIDE SEQUENCE [LARGE SCALE GENOMIC DNA]</scope>
    <source>
        <strain evidence="4 5">KCCM 90028</strain>
    </source>
</reference>
<evidence type="ECO:0000256" key="2">
    <source>
        <dbReference type="SAM" id="MobiDB-lite"/>
    </source>
</evidence>
<gene>
    <name evidence="4" type="ORF">ABFB10_02075</name>
</gene>
<protein>
    <submittedName>
        <fullName evidence="4">Phage tail tape measure protein</fullName>
    </submittedName>
</protein>
<feature type="region of interest" description="Disordered" evidence="2">
    <location>
        <begin position="1097"/>
        <end position="1116"/>
    </location>
</feature>
<evidence type="ECO:0000313" key="4">
    <source>
        <dbReference type="EMBL" id="MEN9059999.1"/>
    </source>
</evidence>
<evidence type="ECO:0000259" key="3">
    <source>
        <dbReference type="Pfam" id="PF10145"/>
    </source>
</evidence>
<accession>A0AAW9S7Q6</accession>
<dbReference type="Pfam" id="PF10145">
    <property type="entry name" value="PhageMin_Tail"/>
    <property type="match status" value="1"/>
</dbReference>
<name>A0AAW9S7Q6_9RHOB</name>
<keyword evidence="5" id="KW-1185">Reference proteome</keyword>
<dbReference type="PANTHER" id="PTHR37813:SF1">
    <property type="entry name" value="FELS-2 PROPHAGE PROTEIN"/>
    <property type="match status" value="1"/>
</dbReference>
<evidence type="ECO:0000313" key="5">
    <source>
        <dbReference type="Proteomes" id="UP001428774"/>
    </source>
</evidence>
<dbReference type="NCBIfam" id="TIGR01760">
    <property type="entry name" value="tape_meas_TP901"/>
    <property type="match status" value="1"/>
</dbReference>